<evidence type="ECO:0000256" key="8">
    <source>
        <dbReference type="ARBA" id="ARBA00022801"/>
    </source>
</evidence>
<dbReference type="GO" id="GO:0004674">
    <property type="term" value="F:protein serine/threonine kinase activity"/>
    <property type="evidence" value="ECO:0007669"/>
    <property type="project" value="UniProtKB-KW"/>
</dbReference>
<dbReference type="InterPro" id="IPR010452">
    <property type="entry name" value="Isocitrate_DH_AceK"/>
</dbReference>
<comment type="subcellular location">
    <subcellularLocation>
        <location evidence="11">Cytoplasm</location>
    </subcellularLocation>
</comment>
<comment type="catalytic activity">
    <reaction evidence="11">
        <text>L-seryl-[isocitrate dehydrogenase] + ATP = O-phospho-L-seryl-[isocitrate dehydrogenase] + ADP + H(+)</text>
        <dbReference type="Rhea" id="RHEA:43540"/>
        <dbReference type="Rhea" id="RHEA-COMP:10605"/>
        <dbReference type="Rhea" id="RHEA-COMP:10606"/>
        <dbReference type="ChEBI" id="CHEBI:15378"/>
        <dbReference type="ChEBI" id="CHEBI:29999"/>
        <dbReference type="ChEBI" id="CHEBI:30616"/>
        <dbReference type="ChEBI" id="CHEBI:83421"/>
        <dbReference type="ChEBI" id="CHEBI:456216"/>
        <dbReference type="EC" id="2.7.11.5"/>
    </reaction>
</comment>
<dbReference type="Pfam" id="PF06315">
    <property type="entry name" value="AceK_kinase"/>
    <property type="match status" value="1"/>
</dbReference>
<evidence type="ECO:0000313" key="15">
    <source>
        <dbReference type="Proteomes" id="UP000292039"/>
    </source>
</evidence>
<dbReference type="AlphaFoldDB" id="A0A4V2F1A2"/>
<evidence type="ECO:0000256" key="10">
    <source>
        <dbReference type="ARBA" id="ARBA00022912"/>
    </source>
</evidence>
<gene>
    <name evidence="11" type="primary">aceK</name>
    <name evidence="14" type="ORF">EV679_0161</name>
</gene>
<evidence type="ECO:0000256" key="11">
    <source>
        <dbReference type="HAMAP-Rule" id="MF_00747"/>
    </source>
</evidence>
<dbReference type="Pfam" id="PF20423">
    <property type="entry name" value="AceK_regulatory"/>
    <property type="match status" value="1"/>
</dbReference>
<evidence type="ECO:0000256" key="6">
    <source>
        <dbReference type="ARBA" id="ARBA00022741"/>
    </source>
</evidence>
<dbReference type="EC" id="3.1.3.-" evidence="11"/>
<name>A0A4V2F1A2_9BURK</name>
<keyword evidence="1 11" id="KW-0329">Glyoxylate bypass</keyword>
<keyword evidence="3 11" id="KW-0723">Serine/threonine-protein kinase</keyword>
<evidence type="ECO:0000256" key="3">
    <source>
        <dbReference type="ARBA" id="ARBA00022527"/>
    </source>
</evidence>
<dbReference type="GO" id="GO:0006097">
    <property type="term" value="P:glyoxylate cycle"/>
    <property type="evidence" value="ECO:0007669"/>
    <property type="project" value="UniProtKB-UniRule"/>
</dbReference>
<evidence type="ECO:0000313" key="14">
    <source>
        <dbReference type="EMBL" id="RZS72977.1"/>
    </source>
</evidence>
<keyword evidence="7 11" id="KW-0418">Kinase</keyword>
<feature type="binding site" evidence="11">
    <location>
        <begin position="347"/>
        <end position="353"/>
    </location>
    <ligand>
        <name>ATP</name>
        <dbReference type="ChEBI" id="CHEBI:30616"/>
    </ligand>
</feature>
<protein>
    <recommendedName>
        <fullName evidence="11">Isocitrate dehydrogenase kinase/phosphatase</fullName>
        <shortName evidence="11">IDH kinase/phosphatase</shortName>
        <shortName evidence="11">IDHK/P</shortName>
        <ecNumber evidence="11">2.7.11.5</ecNumber>
        <ecNumber evidence="11">3.1.3.-</ecNumber>
    </recommendedName>
</protein>
<feature type="domain" description="Isocitrate dehydrogenase kinase/phosphatase (AceK) kinase" evidence="12">
    <location>
        <begin position="342"/>
        <end position="595"/>
    </location>
</feature>
<dbReference type="HAMAP" id="MF_00747">
    <property type="entry name" value="AceK"/>
    <property type="match status" value="1"/>
</dbReference>
<dbReference type="PANTHER" id="PTHR39559">
    <property type="match status" value="1"/>
</dbReference>
<dbReference type="GO" id="GO:0016208">
    <property type="term" value="F:AMP binding"/>
    <property type="evidence" value="ECO:0007669"/>
    <property type="project" value="TreeGrafter"/>
</dbReference>
<dbReference type="GO" id="GO:0006099">
    <property type="term" value="P:tricarboxylic acid cycle"/>
    <property type="evidence" value="ECO:0007669"/>
    <property type="project" value="UniProtKB-UniRule"/>
</dbReference>
<evidence type="ECO:0000256" key="9">
    <source>
        <dbReference type="ARBA" id="ARBA00022840"/>
    </source>
</evidence>
<keyword evidence="5 11" id="KW-0808">Transferase</keyword>
<evidence type="ECO:0000256" key="5">
    <source>
        <dbReference type="ARBA" id="ARBA00022679"/>
    </source>
</evidence>
<reference evidence="14 15" key="1">
    <citation type="submission" date="2019-02" db="EMBL/GenBank/DDBJ databases">
        <title>Genomic Encyclopedia of Type Strains, Phase IV (KMG-IV): sequencing the most valuable type-strain genomes for metagenomic binning, comparative biology and taxonomic classification.</title>
        <authorList>
            <person name="Goeker M."/>
        </authorList>
    </citation>
    <scope>NUCLEOTIDE SEQUENCE [LARGE SCALE GENOMIC DNA]</scope>
    <source>
        <strain evidence="14 15">DSM 16618</strain>
    </source>
</reference>
<accession>A0A4V2F1A2</accession>
<dbReference type="GO" id="GO:0008772">
    <property type="term" value="F:[isocitrate dehydrogenase (NADP+)] kinase activity"/>
    <property type="evidence" value="ECO:0007669"/>
    <property type="project" value="UniProtKB-UniRule"/>
</dbReference>
<feature type="active site" evidence="11">
    <location>
        <position position="402"/>
    </location>
</feature>
<comment type="similarity">
    <text evidence="11">Belongs to the AceK family.</text>
</comment>
<comment type="function">
    <text evidence="11">Bifunctional enzyme which can phosphorylate or dephosphorylate isocitrate dehydrogenase (IDH) on a specific serine residue. This is a regulatory mechanism which enables bacteria to bypass the Krebs cycle via the glyoxylate shunt in response to the source of carbon. When bacteria are grown on glucose, IDH is fully active and unphosphorylated, but when grown on acetate or ethanol, the activity of IDH declines drastically concomitant with its phosphorylation.</text>
</comment>
<keyword evidence="4 11" id="KW-0816">Tricarboxylic acid cycle</keyword>
<keyword evidence="9 11" id="KW-0067">ATP-binding</keyword>
<sequence>MSSTRNTAFPASDTALRVEPLARPLPARQAAASILQGFDRHYALFRYSAQRAKALFEAGDWRGMQQLSRERIDYYDQRVRECASALASRLARQGGDADPSPHWQAIKQEFVALLDEHSQPECAETFFNSVSCRVLRREYFNNACLFVRPAVATEYLEGQRPAFRAYYPTRTGLRATLRRMLGDFGLAAPFEDLPRDVRLLARAAVGLLRQALPKGHGPRLGQDCQVHVHATLFFRNKGAYLVGRLVNQGAIHPFCIPLLRLPSGQIHADALLHGQDALSRVFSFARTYFLVDMEAPSATVRFLATLLPRKPLAELYTMIGLQKQGKTLFYRDFLQHLAHSGDQFETAAGIPGMVMFVFTLPSYPYVFKIIRDRIEKDRMSAAIVRRKYQQVKLHDRAGRMADTWEYSQVALPRHRFSDALLQALRTHIPSQLEEQGDTLVFRHVYIERRMTPLNIYLWQAGPQARAAALAEYGDAIRELAATNLFPGDMLFKNFGVTRLGRVVFYDYDEIQSMAEMNFRHIPEAPDDDAEMSAETWYATGPNDVFPEEFEHFLFSDPALREPFAAKHAELLRPEWWRDCQARIARGGIADIFPYDPGIRFPSHTSPTGDGLAQQR</sequence>
<evidence type="ECO:0000259" key="12">
    <source>
        <dbReference type="Pfam" id="PF06315"/>
    </source>
</evidence>
<dbReference type="GO" id="GO:0005524">
    <property type="term" value="F:ATP binding"/>
    <property type="evidence" value="ECO:0007669"/>
    <property type="project" value="UniProtKB-UniRule"/>
</dbReference>
<evidence type="ECO:0000256" key="1">
    <source>
        <dbReference type="ARBA" id="ARBA00022435"/>
    </source>
</evidence>
<keyword evidence="8 11" id="KW-0378">Hydrolase</keyword>
<dbReference type="InterPro" id="IPR046854">
    <property type="entry name" value="AceK_regulatory"/>
</dbReference>
<dbReference type="PIRSF" id="PIRSF000719">
    <property type="entry name" value="AceK"/>
    <property type="match status" value="1"/>
</dbReference>
<dbReference type="GO" id="GO:0005737">
    <property type="term" value="C:cytoplasm"/>
    <property type="evidence" value="ECO:0007669"/>
    <property type="project" value="UniProtKB-SubCell"/>
</dbReference>
<dbReference type="NCBIfam" id="NF002804">
    <property type="entry name" value="PRK02946.1"/>
    <property type="match status" value="1"/>
</dbReference>
<evidence type="ECO:0000256" key="2">
    <source>
        <dbReference type="ARBA" id="ARBA00022490"/>
    </source>
</evidence>
<organism evidence="14 15">
    <name type="scientific">Kerstersia gyiorum</name>
    <dbReference type="NCBI Taxonomy" id="206506"/>
    <lineage>
        <taxon>Bacteria</taxon>
        <taxon>Pseudomonadati</taxon>
        <taxon>Pseudomonadota</taxon>
        <taxon>Betaproteobacteria</taxon>
        <taxon>Burkholderiales</taxon>
        <taxon>Alcaligenaceae</taxon>
        <taxon>Kerstersia</taxon>
    </lineage>
</organism>
<feature type="binding site" evidence="11">
    <location>
        <position position="368"/>
    </location>
    <ligand>
        <name>ATP</name>
        <dbReference type="ChEBI" id="CHEBI:30616"/>
    </ligand>
</feature>
<dbReference type="GO" id="GO:0004721">
    <property type="term" value="F:phosphoprotein phosphatase activity"/>
    <property type="evidence" value="ECO:0007669"/>
    <property type="project" value="UniProtKB-KW"/>
</dbReference>
<evidence type="ECO:0000256" key="4">
    <source>
        <dbReference type="ARBA" id="ARBA00022532"/>
    </source>
</evidence>
<dbReference type="InterPro" id="IPR046855">
    <property type="entry name" value="AceK_kinase"/>
</dbReference>
<dbReference type="PANTHER" id="PTHR39559:SF1">
    <property type="entry name" value="ISOCITRATE DEHYDROGENASE KINASE_PHOSPHATASE"/>
    <property type="match status" value="1"/>
</dbReference>
<dbReference type="EC" id="2.7.11.5" evidence="11"/>
<evidence type="ECO:0000259" key="13">
    <source>
        <dbReference type="Pfam" id="PF20423"/>
    </source>
</evidence>
<feature type="domain" description="Isocitrate dehydrogenase kinase/phosphatase (AceK) regulatory" evidence="13">
    <location>
        <begin position="31"/>
        <end position="340"/>
    </location>
</feature>
<dbReference type="EMBL" id="SGWZ01000001">
    <property type="protein sequence ID" value="RZS72977.1"/>
    <property type="molecule type" value="Genomic_DNA"/>
</dbReference>
<evidence type="ECO:0000256" key="7">
    <source>
        <dbReference type="ARBA" id="ARBA00022777"/>
    </source>
</evidence>
<keyword evidence="6 11" id="KW-0547">Nucleotide-binding</keyword>
<dbReference type="GO" id="GO:0006006">
    <property type="term" value="P:glucose metabolic process"/>
    <property type="evidence" value="ECO:0007669"/>
    <property type="project" value="InterPro"/>
</dbReference>
<keyword evidence="2 11" id="KW-0963">Cytoplasm</keyword>
<comment type="caution">
    <text evidence="14">The sequence shown here is derived from an EMBL/GenBank/DDBJ whole genome shotgun (WGS) entry which is preliminary data.</text>
</comment>
<dbReference type="Proteomes" id="UP000292039">
    <property type="component" value="Unassembled WGS sequence"/>
</dbReference>
<dbReference type="RefSeq" id="WP_130486311.1">
    <property type="nucleotide sequence ID" value="NZ_CBCSEB010000003.1"/>
</dbReference>
<proteinExistence type="inferred from homology"/>
<keyword evidence="10 11" id="KW-0904">Protein phosphatase</keyword>